<dbReference type="EMBL" id="MQWA01000001">
    <property type="protein sequence ID" value="PQJ29953.1"/>
    <property type="molecule type" value="Genomic_DNA"/>
</dbReference>
<keyword evidence="3" id="KW-1185">Reference proteome</keyword>
<gene>
    <name evidence="2" type="ORF">BSZ32_16665</name>
</gene>
<organism evidence="2 3">
    <name type="scientific">Rubritalea profundi</name>
    <dbReference type="NCBI Taxonomy" id="1658618"/>
    <lineage>
        <taxon>Bacteria</taxon>
        <taxon>Pseudomonadati</taxon>
        <taxon>Verrucomicrobiota</taxon>
        <taxon>Verrucomicrobiia</taxon>
        <taxon>Verrucomicrobiales</taxon>
        <taxon>Rubritaleaceae</taxon>
        <taxon>Rubritalea</taxon>
    </lineage>
</organism>
<evidence type="ECO:0000313" key="3">
    <source>
        <dbReference type="Proteomes" id="UP000239907"/>
    </source>
</evidence>
<sequence>MNLANIRNNKSYAYVAPLAIFMVLNLLMQIACESGVEWAHPNARGGVSGQSNGCILCRHLS</sequence>
<evidence type="ECO:0000313" key="2">
    <source>
        <dbReference type="EMBL" id="PQJ29953.1"/>
    </source>
</evidence>
<protein>
    <submittedName>
        <fullName evidence="2">Uncharacterized protein</fullName>
    </submittedName>
</protein>
<keyword evidence="1" id="KW-1133">Transmembrane helix</keyword>
<evidence type="ECO:0000256" key="1">
    <source>
        <dbReference type="SAM" id="Phobius"/>
    </source>
</evidence>
<keyword evidence="1" id="KW-0812">Transmembrane</keyword>
<dbReference type="RefSeq" id="WP_105044467.1">
    <property type="nucleotide sequence ID" value="NZ_MQWA01000001.1"/>
</dbReference>
<dbReference type="AlphaFoldDB" id="A0A2S7U6X7"/>
<comment type="caution">
    <text evidence="2">The sequence shown here is derived from an EMBL/GenBank/DDBJ whole genome shotgun (WGS) entry which is preliminary data.</text>
</comment>
<dbReference type="Proteomes" id="UP000239907">
    <property type="component" value="Unassembled WGS sequence"/>
</dbReference>
<keyword evidence="1" id="KW-0472">Membrane</keyword>
<name>A0A2S7U6X7_9BACT</name>
<proteinExistence type="predicted"/>
<reference evidence="2 3" key="1">
    <citation type="submission" date="2016-12" db="EMBL/GenBank/DDBJ databases">
        <title>Study of bacterial adaptation to deep sea.</title>
        <authorList>
            <person name="Song J."/>
            <person name="Yoshizawa S."/>
            <person name="Kogure K."/>
        </authorList>
    </citation>
    <scope>NUCLEOTIDE SEQUENCE [LARGE SCALE GENOMIC DNA]</scope>
    <source>
        <strain evidence="2 3">SAORIC-165</strain>
    </source>
</reference>
<accession>A0A2S7U6X7</accession>
<feature type="transmembrane region" description="Helical" evidence="1">
    <location>
        <begin position="12"/>
        <end position="31"/>
    </location>
</feature>